<accession>A0ABP2YJH4</accession>
<dbReference type="InterPro" id="IPR013974">
    <property type="entry name" value="SAF"/>
</dbReference>
<gene>
    <name evidence="2" type="primary">neuB</name>
    <name evidence="2" type="ORF">HMPREF0860_0558</name>
</gene>
<dbReference type="Pfam" id="PF08666">
    <property type="entry name" value="SAF"/>
    <property type="match status" value="1"/>
</dbReference>
<reference evidence="2 3" key="1">
    <citation type="submission" date="2013-08" db="EMBL/GenBank/DDBJ databases">
        <authorList>
            <person name="Durkin A.S."/>
            <person name="Haft D.R."/>
            <person name="McCorrison J."/>
            <person name="Torralba M."/>
            <person name="Gillis M."/>
            <person name="Haft D.H."/>
            <person name="Methe B."/>
            <person name="Sutton G."/>
            <person name="Nelson K.E."/>
        </authorList>
    </citation>
    <scope>NUCLEOTIDE SEQUENCE [LARGE SCALE GENOMIC DNA]</scope>
    <source>
        <strain evidence="2 3">ATCC 35536</strain>
    </source>
</reference>
<dbReference type="GO" id="GO:0050462">
    <property type="term" value="F:N-acetylneuraminate synthase activity"/>
    <property type="evidence" value="ECO:0007669"/>
    <property type="project" value="UniProtKB-EC"/>
</dbReference>
<dbReference type="InterPro" id="IPR051690">
    <property type="entry name" value="PseI-like"/>
</dbReference>
<dbReference type="NCBIfam" id="TIGR03569">
    <property type="entry name" value="NeuB_NnaB"/>
    <property type="match status" value="1"/>
</dbReference>
<organism evidence="2 3">
    <name type="scientific">Treponema socranskii subsp. socranskii VPI DR56BR1116 = ATCC 35536</name>
    <dbReference type="NCBI Taxonomy" id="1125725"/>
    <lineage>
        <taxon>Bacteria</taxon>
        <taxon>Pseudomonadati</taxon>
        <taxon>Spirochaetota</taxon>
        <taxon>Spirochaetia</taxon>
        <taxon>Spirochaetales</taxon>
        <taxon>Treponemataceae</taxon>
        <taxon>Treponema</taxon>
    </lineage>
</organism>
<dbReference type="CDD" id="cd11615">
    <property type="entry name" value="SAF_NeuB_like"/>
    <property type="match status" value="1"/>
</dbReference>
<dbReference type="SUPFAM" id="SSF51269">
    <property type="entry name" value="AFP III-like domain"/>
    <property type="match status" value="1"/>
</dbReference>
<evidence type="ECO:0000259" key="1">
    <source>
        <dbReference type="PROSITE" id="PS50844"/>
    </source>
</evidence>
<dbReference type="InterPro" id="IPR020007">
    <property type="entry name" value="NeuB/NeuA"/>
</dbReference>
<name>A0ABP2YJH4_TRESO</name>
<evidence type="ECO:0000313" key="3">
    <source>
        <dbReference type="Proteomes" id="UP000016646"/>
    </source>
</evidence>
<dbReference type="InterPro" id="IPR013785">
    <property type="entry name" value="Aldolase_TIM"/>
</dbReference>
<dbReference type="Proteomes" id="UP000016646">
    <property type="component" value="Unassembled WGS sequence"/>
</dbReference>
<dbReference type="InterPro" id="IPR006190">
    <property type="entry name" value="SAF_AFP_Neu5Ac"/>
</dbReference>
<evidence type="ECO:0000313" key="2">
    <source>
        <dbReference type="EMBL" id="ERJ99832.1"/>
    </source>
</evidence>
<comment type="caution">
    <text evidence="2">The sequence shown here is derived from an EMBL/GenBank/DDBJ whole genome shotgun (WGS) entry which is preliminary data.</text>
</comment>
<dbReference type="Gene3D" id="3.20.20.70">
    <property type="entry name" value="Aldolase class I"/>
    <property type="match status" value="1"/>
</dbReference>
<dbReference type="PANTHER" id="PTHR42966">
    <property type="entry name" value="N-ACETYLNEURAMINATE SYNTHASE"/>
    <property type="match status" value="1"/>
</dbReference>
<proteinExistence type="predicted"/>
<dbReference type="SUPFAM" id="SSF51569">
    <property type="entry name" value="Aldolase"/>
    <property type="match status" value="1"/>
</dbReference>
<dbReference type="Gene3D" id="3.90.1210.10">
    <property type="entry name" value="Antifreeze-like/N-acetylneuraminic acid synthase C-terminal domain"/>
    <property type="match status" value="1"/>
</dbReference>
<feature type="domain" description="AFP-like" evidence="1">
    <location>
        <begin position="279"/>
        <end position="331"/>
    </location>
</feature>
<dbReference type="PROSITE" id="PS50844">
    <property type="entry name" value="AFP_LIKE"/>
    <property type="match status" value="1"/>
</dbReference>
<dbReference type="InterPro" id="IPR057736">
    <property type="entry name" value="SAF_PseI/NeuA/NeuB"/>
</dbReference>
<sequence length="331" mass="36738">MSIKIIAEAGVNHNGSIEIAKRLVDKAKDAGADYVKFQTFKTEKIVSKNAKKAYYQTVNTKNDDSQFSMLKKLELGYEDFTELKRYCEQKGIIFLSSAFDFDSIDFLDHIGVNEWKIPSGEITNLPYLEKIARLHKPVIISTGMATLQEIGNAVKILKKNGASEITILHCTSEYPAPLDDVNLLCLRSMKKKFNVPIGYSDHTQGIEIALAAAALGAVVLEKHFTLDRTMDGPDHKASIEVQELKALVDGVRKIERALGNGIKQPSPSERKNISIVRKSIVAACDIKAGEIFTDKNLACKRPGDGISPMNWYSVLGKKAKYDFAEDELIKL</sequence>
<dbReference type="Pfam" id="PF03102">
    <property type="entry name" value="NeuB"/>
    <property type="match status" value="1"/>
</dbReference>
<dbReference type="PANTHER" id="PTHR42966:SF1">
    <property type="entry name" value="SIALIC ACID SYNTHASE"/>
    <property type="match status" value="1"/>
</dbReference>
<keyword evidence="3" id="KW-1185">Reference proteome</keyword>
<dbReference type="SMART" id="SM00858">
    <property type="entry name" value="SAF"/>
    <property type="match status" value="1"/>
</dbReference>
<dbReference type="EMBL" id="AVQI01000072">
    <property type="protein sequence ID" value="ERJ99832.1"/>
    <property type="molecule type" value="Genomic_DNA"/>
</dbReference>
<keyword evidence="2" id="KW-0808">Transferase</keyword>
<dbReference type="RefSeq" id="WP_021495740.1">
    <property type="nucleotide sequence ID" value="NZ_AVQI01000072.1"/>
</dbReference>
<dbReference type="EC" id="2.5.1.56" evidence="2"/>
<dbReference type="InterPro" id="IPR036732">
    <property type="entry name" value="AFP_Neu5c_C_sf"/>
</dbReference>
<protein>
    <submittedName>
        <fullName evidence="2">N-acetylneuraminate synthase</fullName>
        <ecNumber evidence="2">2.5.1.56</ecNumber>
    </submittedName>
</protein>
<dbReference type="InterPro" id="IPR013132">
    <property type="entry name" value="PseI/NeuA/B-like_N"/>
</dbReference>